<accession>A0A914N2B0</accession>
<reference evidence="3" key="1">
    <citation type="submission" date="2022-11" db="UniProtKB">
        <authorList>
            <consortium name="WormBaseParasite"/>
        </authorList>
    </citation>
    <scope>IDENTIFICATION</scope>
</reference>
<sequence length="99" mass="11638">MFCLFPIVFGPSIRWPNLLLFLCFSFASSPYRNNFRAKKAMNGRKKKFKKMSSILNQNEENTKKVNSSINQENALFGEECEQQEKRCFPARCPINKIFF</sequence>
<name>A0A914N2B0_MELIC</name>
<organism evidence="2 3">
    <name type="scientific">Meloidogyne incognita</name>
    <name type="common">Southern root-knot nematode worm</name>
    <name type="synonym">Oxyuris incognita</name>
    <dbReference type="NCBI Taxonomy" id="6306"/>
    <lineage>
        <taxon>Eukaryota</taxon>
        <taxon>Metazoa</taxon>
        <taxon>Ecdysozoa</taxon>
        <taxon>Nematoda</taxon>
        <taxon>Chromadorea</taxon>
        <taxon>Rhabditida</taxon>
        <taxon>Tylenchina</taxon>
        <taxon>Tylenchomorpha</taxon>
        <taxon>Tylenchoidea</taxon>
        <taxon>Meloidogynidae</taxon>
        <taxon>Meloidogyninae</taxon>
        <taxon>Meloidogyne</taxon>
        <taxon>Meloidogyne incognita group</taxon>
    </lineage>
</organism>
<feature type="chain" id="PRO_5037011535" evidence="1">
    <location>
        <begin position="28"/>
        <end position="99"/>
    </location>
</feature>
<dbReference type="WBParaSite" id="Minc3s03617g34334">
    <property type="protein sequence ID" value="Minc3s03617g34334"/>
    <property type="gene ID" value="Minc3s03617g34334"/>
</dbReference>
<protein>
    <submittedName>
        <fullName evidence="3">Secreted protein</fullName>
    </submittedName>
</protein>
<evidence type="ECO:0000313" key="3">
    <source>
        <dbReference type="WBParaSite" id="Minc3s03617g34334"/>
    </source>
</evidence>
<proteinExistence type="predicted"/>
<keyword evidence="1" id="KW-0732">Signal</keyword>
<dbReference type="Proteomes" id="UP000887563">
    <property type="component" value="Unplaced"/>
</dbReference>
<keyword evidence="2" id="KW-1185">Reference proteome</keyword>
<evidence type="ECO:0000256" key="1">
    <source>
        <dbReference type="SAM" id="SignalP"/>
    </source>
</evidence>
<feature type="signal peptide" evidence="1">
    <location>
        <begin position="1"/>
        <end position="27"/>
    </location>
</feature>
<dbReference type="AlphaFoldDB" id="A0A914N2B0"/>
<evidence type="ECO:0000313" key="2">
    <source>
        <dbReference type="Proteomes" id="UP000887563"/>
    </source>
</evidence>